<evidence type="ECO:0000256" key="7">
    <source>
        <dbReference type="ARBA" id="ARBA00023136"/>
    </source>
</evidence>
<evidence type="ECO:0000256" key="9">
    <source>
        <dbReference type="SAM" id="Phobius"/>
    </source>
</evidence>
<feature type="transmembrane region" description="Helical" evidence="9">
    <location>
        <begin position="230"/>
        <end position="251"/>
    </location>
</feature>
<gene>
    <name evidence="10" type="ORF">FBT96_07265</name>
</gene>
<dbReference type="GO" id="GO:0022857">
    <property type="term" value="F:transmembrane transporter activity"/>
    <property type="evidence" value="ECO:0007669"/>
    <property type="project" value="InterPro"/>
</dbReference>
<feature type="transmembrane region" description="Helical" evidence="9">
    <location>
        <begin position="6"/>
        <end position="29"/>
    </location>
</feature>
<evidence type="ECO:0000256" key="6">
    <source>
        <dbReference type="ARBA" id="ARBA00022989"/>
    </source>
</evidence>
<reference evidence="10 11" key="1">
    <citation type="submission" date="2019-04" db="EMBL/GenBank/DDBJ databases">
        <title>Draft Whole-Genome sequence of the purple photosynthetic bacterium Rhodobacter capsulatus SP108 with an indigenous class A beta-lactamase.</title>
        <authorList>
            <person name="Robertson S."/>
            <person name="Meyer T.E."/>
            <person name="Kyndt J.A."/>
        </authorList>
    </citation>
    <scope>NUCLEOTIDE SEQUENCE [LARGE SCALE GENOMIC DNA]</scope>
    <source>
        <strain evidence="10 11">SP108</strain>
    </source>
</reference>
<comment type="subcellular location">
    <subcellularLocation>
        <location evidence="1">Cell membrane</location>
        <topology evidence="1">Multi-pass membrane protein</topology>
    </subcellularLocation>
</comment>
<dbReference type="CDD" id="cd06582">
    <property type="entry name" value="TM_PBP1_LivH_like"/>
    <property type="match status" value="1"/>
</dbReference>
<dbReference type="Pfam" id="PF02653">
    <property type="entry name" value="BPD_transp_2"/>
    <property type="match status" value="1"/>
</dbReference>
<evidence type="ECO:0000256" key="3">
    <source>
        <dbReference type="ARBA" id="ARBA00022475"/>
    </source>
</evidence>
<name>A0A4U1JSA5_RHOCA</name>
<evidence type="ECO:0000313" key="11">
    <source>
        <dbReference type="Proteomes" id="UP000310597"/>
    </source>
</evidence>
<comment type="similarity">
    <text evidence="8">Belongs to the binding-protein-dependent transport system permease family. LivHM subfamily.</text>
</comment>
<evidence type="ECO:0000256" key="4">
    <source>
        <dbReference type="ARBA" id="ARBA00022692"/>
    </source>
</evidence>
<comment type="caution">
    <text evidence="10">The sequence shown here is derived from an EMBL/GenBank/DDBJ whole genome shotgun (WGS) entry which is preliminary data.</text>
</comment>
<dbReference type="InterPro" id="IPR001851">
    <property type="entry name" value="ABC_transp_permease"/>
</dbReference>
<dbReference type="AlphaFoldDB" id="A0A4U1JSA5"/>
<keyword evidence="5" id="KW-0029">Amino-acid transport</keyword>
<dbReference type="PANTHER" id="PTHR11795:SF445">
    <property type="entry name" value="AMINO ACID ABC TRANSPORTER PERMEASE PROTEIN"/>
    <property type="match status" value="1"/>
</dbReference>
<dbReference type="GO" id="GO:0006865">
    <property type="term" value="P:amino acid transport"/>
    <property type="evidence" value="ECO:0007669"/>
    <property type="project" value="UniProtKB-KW"/>
</dbReference>
<keyword evidence="2" id="KW-0813">Transport</keyword>
<keyword evidence="6 9" id="KW-1133">Transmembrane helix</keyword>
<dbReference type="Proteomes" id="UP000310597">
    <property type="component" value="Unassembled WGS sequence"/>
</dbReference>
<feature type="transmembrane region" description="Helical" evidence="9">
    <location>
        <begin position="258"/>
        <end position="277"/>
    </location>
</feature>
<evidence type="ECO:0000256" key="2">
    <source>
        <dbReference type="ARBA" id="ARBA00022448"/>
    </source>
</evidence>
<evidence type="ECO:0000313" key="10">
    <source>
        <dbReference type="EMBL" id="TKD21948.1"/>
    </source>
</evidence>
<dbReference type="EMBL" id="SWJZ01000022">
    <property type="protein sequence ID" value="TKD21948.1"/>
    <property type="molecule type" value="Genomic_DNA"/>
</dbReference>
<evidence type="ECO:0000256" key="1">
    <source>
        <dbReference type="ARBA" id="ARBA00004651"/>
    </source>
</evidence>
<evidence type="ECO:0000256" key="5">
    <source>
        <dbReference type="ARBA" id="ARBA00022970"/>
    </source>
</evidence>
<feature type="transmembrane region" description="Helical" evidence="9">
    <location>
        <begin position="189"/>
        <end position="210"/>
    </location>
</feature>
<keyword evidence="7 9" id="KW-0472">Membrane</keyword>
<keyword evidence="4 9" id="KW-0812">Transmembrane</keyword>
<organism evidence="10 11">
    <name type="scientific">Rhodobacter capsulatus</name>
    <name type="common">Rhodopseudomonas capsulata</name>
    <dbReference type="NCBI Taxonomy" id="1061"/>
    <lineage>
        <taxon>Bacteria</taxon>
        <taxon>Pseudomonadati</taxon>
        <taxon>Pseudomonadota</taxon>
        <taxon>Alphaproteobacteria</taxon>
        <taxon>Rhodobacterales</taxon>
        <taxon>Rhodobacter group</taxon>
        <taxon>Rhodobacter</taxon>
    </lineage>
</organism>
<dbReference type="InterPro" id="IPR052157">
    <property type="entry name" value="BCAA_transport_permease"/>
</dbReference>
<dbReference type="PANTHER" id="PTHR11795">
    <property type="entry name" value="BRANCHED-CHAIN AMINO ACID TRANSPORT SYSTEM PERMEASE PROTEIN LIVH"/>
    <property type="match status" value="1"/>
</dbReference>
<feature type="transmembrane region" description="Helical" evidence="9">
    <location>
        <begin position="95"/>
        <end position="115"/>
    </location>
</feature>
<sequence length="289" mass="30448">MVWVNALVQGVLLGGLYALFAAGLSLMFGVMRFVNIAHGDFIVVAAYLMLTFVVTWGLPPAVGVAGVVLILGVSGYLTQRLLLDRVLGKDILPPILVTFGMSIILQNGLLEIFSADSRKLATGGWETASVLLPQGIAVGLLPFLMFLTAVGVIWALQWLFYHTALGRMLRATSDDAEMVPLMGANRNHVFALATGLASLVVGVAGIWLAMKTNFDPAAGPARLLFAFEAVIIGGLGNLWGTLLGGIVLGVAQTFGAQVDAGFQILAGHLAFLAVLILRPTGLMPKVSHT</sequence>
<keyword evidence="3" id="KW-1003">Cell membrane</keyword>
<evidence type="ECO:0000256" key="8">
    <source>
        <dbReference type="ARBA" id="ARBA00037998"/>
    </source>
</evidence>
<dbReference type="OrthoDB" id="9807115at2"/>
<proteinExistence type="inferred from homology"/>
<accession>A0A4U1JSA5</accession>
<feature type="transmembrane region" description="Helical" evidence="9">
    <location>
        <begin position="135"/>
        <end position="160"/>
    </location>
</feature>
<dbReference type="RefSeq" id="WP_136905646.1">
    <property type="nucleotide sequence ID" value="NZ_SWJZ01000022.1"/>
</dbReference>
<protein>
    <submittedName>
        <fullName evidence="10">Branched-chain amino acid ABC transporter permease</fullName>
    </submittedName>
</protein>
<dbReference type="GO" id="GO:0005886">
    <property type="term" value="C:plasma membrane"/>
    <property type="evidence" value="ECO:0007669"/>
    <property type="project" value="UniProtKB-SubCell"/>
</dbReference>